<evidence type="ECO:0000256" key="1">
    <source>
        <dbReference type="ARBA" id="ARBA00001946"/>
    </source>
</evidence>
<dbReference type="InterPro" id="IPR029787">
    <property type="entry name" value="Nucleotide_cyclase"/>
</dbReference>
<dbReference type="SUPFAM" id="SSF55073">
    <property type="entry name" value="Nucleotide cyclase"/>
    <property type="match status" value="1"/>
</dbReference>
<evidence type="ECO:0000313" key="7">
    <source>
        <dbReference type="Proteomes" id="UP000006251"/>
    </source>
</evidence>
<feature type="transmembrane region" description="Helical" evidence="4">
    <location>
        <begin position="30"/>
        <end position="52"/>
    </location>
</feature>
<comment type="catalytic activity">
    <reaction evidence="3">
        <text>2 GTP = 3',3'-c-di-GMP + 2 diphosphate</text>
        <dbReference type="Rhea" id="RHEA:24898"/>
        <dbReference type="ChEBI" id="CHEBI:33019"/>
        <dbReference type="ChEBI" id="CHEBI:37565"/>
        <dbReference type="ChEBI" id="CHEBI:58805"/>
        <dbReference type="EC" id="2.7.7.65"/>
    </reaction>
</comment>
<dbReference type="STRING" id="1121922.GCA_000428905_02085"/>
<keyword evidence="4" id="KW-0472">Membrane</keyword>
<comment type="caution">
    <text evidence="6">The sequence shown here is derived from an EMBL/GenBank/DDBJ whole genome shotgun (WGS) entry which is preliminary data.</text>
</comment>
<dbReference type="NCBIfam" id="TIGR00254">
    <property type="entry name" value="GGDEF"/>
    <property type="match status" value="1"/>
</dbReference>
<evidence type="ECO:0000256" key="2">
    <source>
        <dbReference type="ARBA" id="ARBA00012528"/>
    </source>
</evidence>
<dbReference type="PROSITE" id="PS50887">
    <property type="entry name" value="GGDEF"/>
    <property type="match status" value="1"/>
</dbReference>
<comment type="cofactor">
    <cofactor evidence="1">
        <name>Mg(2+)</name>
        <dbReference type="ChEBI" id="CHEBI:18420"/>
    </cofactor>
</comment>
<dbReference type="InterPro" id="IPR000160">
    <property type="entry name" value="GGDEF_dom"/>
</dbReference>
<keyword evidence="4" id="KW-0812">Transmembrane</keyword>
<feature type="transmembrane region" description="Helical" evidence="4">
    <location>
        <begin position="58"/>
        <end position="75"/>
    </location>
</feature>
<feature type="domain" description="GGDEF" evidence="5">
    <location>
        <begin position="234"/>
        <end position="366"/>
    </location>
</feature>
<evidence type="ECO:0000256" key="4">
    <source>
        <dbReference type="SAM" id="Phobius"/>
    </source>
</evidence>
<dbReference type="EMBL" id="BAEQ01000056">
    <property type="protein sequence ID" value="GAC30467.1"/>
    <property type="molecule type" value="Genomic_DNA"/>
</dbReference>
<feature type="transmembrane region" description="Helical" evidence="4">
    <location>
        <begin position="134"/>
        <end position="152"/>
    </location>
</feature>
<dbReference type="GO" id="GO:0052621">
    <property type="term" value="F:diguanylate cyclase activity"/>
    <property type="evidence" value="ECO:0007669"/>
    <property type="project" value="UniProtKB-EC"/>
</dbReference>
<dbReference type="PANTHER" id="PTHR45138">
    <property type="entry name" value="REGULATORY COMPONENTS OF SENSORY TRANSDUCTION SYSTEM"/>
    <property type="match status" value="1"/>
</dbReference>
<dbReference type="AlphaFoldDB" id="K6ZJG2"/>
<sequence>MFANGKRTFINYLQIGTTDEKSLEANQQLFVSNLFSFIGYTITFILALNAAISGTSMLSISLFFASGIFFFCHQVHRFPKLGNTISISKSIVFINLLLLMLYLVYSGGVSNTGPLWIYIVPPVAFFFSGLRKGITGIAVFVIILTVMLFYPHETLLQTTYTLEFKLRLMLSFLTVTLLFGFYEYSRQQSYNRIEDLSHKYEQQAMHDALTNLPNRRGMRVYLNHEYNRLMRSKEPLSLLICDIDYFKQVNDKYFHDGGDFVLQSLSKFFIEKIRQQDIVARWGGEEFLFLLPNTSLKDAVVLAEKIRQQVEDHIIHYKHNDIKITISMGVNEVTPNVNIEQAINIADHSLYAAKKEGRNQTVSADTMKYST</sequence>
<name>K6ZJG2_9ALTE</name>
<dbReference type="RefSeq" id="WP_006014615.1">
    <property type="nucleotide sequence ID" value="NZ_BAEQ01000056.1"/>
</dbReference>
<dbReference type="PANTHER" id="PTHR45138:SF9">
    <property type="entry name" value="DIGUANYLATE CYCLASE DGCM-RELATED"/>
    <property type="match status" value="1"/>
</dbReference>
<feature type="transmembrane region" description="Helical" evidence="4">
    <location>
        <begin position="87"/>
        <end position="105"/>
    </location>
</feature>
<gene>
    <name evidence="6" type="ORF">GPAL_3625</name>
</gene>
<feature type="transmembrane region" description="Helical" evidence="4">
    <location>
        <begin position="111"/>
        <end position="127"/>
    </location>
</feature>
<evidence type="ECO:0000259" key="5">
    <source>
        <dbReference type="PROSITE" id="PS50887"/>
    </source>
</evidence>
<dbReference type="Proteomes" id="UP000006251">
    <property type="component" value="Unassembled WGS sequence"/>
</dbReference>
<dbReference type="InterPro" id="IPR043128">
    <property type="entry name" value="Rev_trsase/Diguanyl_cyclase"/>
</dbReference>
<proteinExistence type="predicted"/>
<feature type="transmembrane region" description="Helical" evidence="4">
    <location>
        <begin position="164"/>
        <end position="182"/>
    </location>
</feature>
<dbReference type="EC" id="2.7.7.65" evidence="2"/>
<dbReference type="OrthoDB" id="9813903at2"/>
<dbReference type="FunFam" id="3.30.70.270:FF:000001">
    <property type="entry name" value="Diguanylate cyclase domain protein"/>
    <property type="match status" value="1"/>
</dbReference>
<organism evidence="6 7">
    <name type="scientific">Brumicola pallidula DSM 14239 = ACAM 615</name>
    <dbReference type="NCBI Taxonomy" id="1121922"/>
    <lineage>
        <taxon>Bacteria</taxon>
        <taxon>Pseudomonadati</taxon>
        <taxon>Pseudomonadota</taxon>
        <taxon>Gammaproteobacteria</taxon>
        <taxon>Alteromonadales</taxon>
        <taxon>Alteromonadaceae</taxon>
        <taxon>Brumicola</taxon>
    </lineage>
</organism>
<dbReference type="InterPro" id="IPR050469">
    <property type="entry name" value="Diguanylate_Cyclase"/>
</dbReference>
<dbReference type="CDD" id="cd01949">
    <property type="entry name" value="GGDEF"/>
    <property type="match status" value="1"/>
</dbReference>
<evidence type="ECO:0000313" key="6">
    <source>
        <dbReference type="EMBL" id="GAC30467.1"/>
    </source>
</evidence>
<protein>
    <recommendedName>
        <fullName evidence="2">diguanylate cyclase</fullName>
        <ecNumber evidence="2">2.7.7.65</ecNumber>
    </recommendedName>
</protein>
<accession>K6ZJG2</accession>
<dbReference type="SMART" id="SM00267">
    <property type="entry name" value="GGDEF"/>
    <property type="match status" value="1"/>
</dbReference>
<keyword evidence="4" id="KW-1133">Transmembrane helix</keyword>
<dbReference type="Gene3D" id="3.30.70.270">
    <property type="match status" value="1"/>
</dbReference>
<keyword evidence="7" id="KW-1185">Reference proteome</keyword>
<evidence type="ECO:0000256" key="3">
    <source>
        <dbReference type="ARBA" id="ARBA00034247"/>
    </source>
</evidence>
<reference evidence="7" key="1">
    <citation type="journal article" date="2014" name="Environ. Microbiol.">
        <title>Comparative genomics of the marine bacterial genus Glaciecola reveals the high degree of genomic diversity and genomic characteristic for cold adaptation.</title>
        <authorList>
            <person name="Qin Q.L."/>
            <person name="Xie B.B."/>
            <person name="Yu Y."/>
            <person name="Shu Y.L."/>
            <person name="Rong J.C."/>
            <person name="Zhang Y.J."/>
            <person name="Zhao D.L."/>
            <person name="Chen X.L."/>
            <person name="Zhang X.Y."/>
            <person name="Chen B."/>
            <person name="Zhou B.C."/>
            <person name="Zhang Y.Z."/>
        </authorList>
    </citation>
    <scope>NUCLEOTIDE SEQUENCE [LARGE SCALE GENOMIC DNA]</scope>
    <source>
        <strain evidence="7">ACAM 615</strain>
    </source>
</reference>
<dbReference type="Pfam" id="PF00990">
    <property type="entry name" value="GGDEF"/>
    <property type="match status" value="1"/>
</dbReference>